<reference evidence="2" key="1">
    <citation type="submission" date="2021-12" db="EMBL/GenBank/DDBJ databases">
        <authorList>
            <person name="Rodrigo-Torres L."/>
            <person name="Arahal R. D."/>
            <person name="Lucena T."/>
        </authorList>
    </citation>
    <scope>NUCLEOTIDE SEQUENCE</scope>
    <source>
        <strain evidence="2">CECT 8858</strain>
    </source>
</reference>
<keyword evidence="1" id="KW-1133">Transmembrane helix</keyword>
<dbReference type="EMBL" id="CAKLPY010000010">
    <property type="protein sequence ID" value="CAH0998010.1"/>
    <property type="molecule type" value="Genomic_DNA"/>
</dbReference>
<comment type="caution">
    <text evidence="2">The sequence shown here is derived from an EMBL/GenBank/DDBJ whole genome shotgun (WGS) entry which is preliminary data.</text>
</comment>
<evidence type="ECO:0000256" key="1">
    <source>
        <dbReference type="SAM" id="Phobius"/>
    </source>
</evidence>
<name>A0ABN8EY21_9BACT</name>
<evidence type="ECO:0000313" key="3">
    <source>
        <dbReference type="Proteomes" id="UP000837932"/>
    </source>
</evidence>
<sequence length="46" mass="5468">MENDIENFNNAEYWRLKYFQTKGNYGSIIIVLSLALLSLLIRLYVQ</sequence>
<keyword evidence="1" id="KW-0472">Membrane</keyword>
<accession>A0ABN8EY21</accession>
<feature type="transmembrane region" description="Helical" evidence="1">
    <location>
        <begin position="25"/>
        <end position="45"/>
    </location>
</feature>
<gene>
    <name evidence="2" type="ORF">EMA8858_04145</name>
</gene>
<proteinExistence type="predicted"/>
<evidence type="ECO:0000313" key="2">
    <source>
        <dbReference type="EMBL" id="CAH0998010.1"/>
    </source>
</evidence>
<dbReference type="Proteomes" id="UP000837932">
    <property type="component" value="Unassembled WGS sequence"/>
</dbReference>
<keyword evidence="3" id="KW-1185">Reference proteome</keyword>
<organism evidence="2 3">
    <name type="scientific">Emticicia aquatica</name>
    <dbReference type="NCBI Taxonomy" id="1681835"/>
    <lineage>
        <taxon>Bacteria</taxon>
        <taxon>Pseudomonadati</taxon>
        <taxon>Bacteroidota</taxon>
        <taxon>Cytophagia</taxon>
        <taxon>Cytophagales</taxon>
        <taxon>Leadbetterellaceae</taxon>
        <taxon>Emticicia</taxon>
    </lineage>
</organism>
<protein>
    <submittedName>
        <fullName evidence="2">Uncharacterized protein</fullName>
    </submittedName>
</protein>
<keyword evidence="1" id="KW-0812">Transmembrane</keyword>